<dbReference type="PANTHER" id="PTHR35145">
    <property type="entry name" value="CYTOPLASMIC PROTEIN-RELATED"/>
    <property type="match status" value="1"/>
</dbReference>
<dbReference type="SUPFAM" id="SSF142906">
    <property type="entry name" value="YjbR-like"/>
    <property type="match status" value="1"/>
</dbReference>
<dbReference type="InterPro" id="IPR058532">
    <property type="entry name" value="YjbR/MT2646/Rv2570-like"/>
</dbReference>
<dbReference type="AlphaFoldDB" id="G9ZQI6"/>
<dbReference type="eggNOG" id="COG2315">
    <property type="taxonomic scope" value="Bacteria"/>
</dbReference>
<protein>
    <submittedName>
        <fullName evidence="1">Uncharacterized protein</fullName>
    </submittedName>
</protein>
<gene>
    <name evidence="1" type="ORF">HMPREF9103_01993</name>
</gene>
<accession>G9ZQI6</accession>
<evidence type="ECO:0000313" key="2">
    <source>
        <dbReference type="Proteomes" id="UP000004625"/>
    </source>
</evidence>
<dbReference type="HOGENOM" id="CLU_105851_5_2_9"/>
<dbReference type="InterPro" id="IPR007351">
    <property type="entry name" value="YjbR"/>
</dbReference>
<comment type="caution">
    <text evidence="1">The sequence shown here is derived from an EMBL/GenBank/DDBJ whole genome shotgun (WGS) entry which is preliminary data.</text>
</comment>
<dbReference type="EMBL" id="AGEY01000120">
    <property type="protein sequence ID" value="EHL97434.1"/>
    <property type="molecule type" value="Genomic_DNA"/>
</dbReference>
<dbReference type="Proteomes" id="UP000004625">
    <property type="component" value="Unassembled WGS sequence"/>
</dbReference>
<dbReference type="InterPro" id="IPR038056">
    <property type="entry name" value="YjbR-like_sf"/>
</dbReference>
<name>G9ZQI6_9LACO</name>
<dbReference type="PATRIC" id="fig|797515.3.peg.1831"/>
<dbReference type="Gene3D" id="3.90.1150.30">
    <property type="match status" value="1"/>
</dbReference>
<sequence>MMTVERKNLGLDQSGSEDVMDIKMAPDQIDILQTMKGFLPAYHMNKGHWLSVRIGEVSATQIRQLIDASYQLTMK</sequence>
<proteinExistence type="predicted"/>
<reference evidence="1 2" key="1">
    <citation type="submission" date="2011-09" db="EMBL/GenBank/DDBJ databases">
        <authorList>
            <person name="Weinstock G."/>
            <person name="Sodergren E."/>
            <person name="Clifton S."/>
            <person name="Fulton L."/>
            <person name="Fulton B."/>
            <person name="Courtney L."/>
            <person name="Fronick C."/>
            <person name="Harrison M."/>
            <person name="Strong C."/>
            <person name="Farmer C."/>
            <person name="Delahaunty K."/>
            <person name="Markovic C."/>
            <person name="Hall O."/>
            <person name="Minx P."/>
            <person name="Tomlinson C."/>
            <person name="Mitreva M."/>
            <person name="Hou S."/>
            <person name="Chen J."/>
            <person name="Wollam A."/>
            <person name="Pepin K.H."/>
            <person name="Johnson M."/>
            <person name="Bhonagiri V."/>
            <person name="Zhang X."/>
            <person name="Suruliraj S."/>
            <person name="Warren W."/>
            <person name="Chinwalla A."/>
            <person name="Mardis E.R."/>
            <person name="Wilson R.K."/>
        </authorList>
    </citation>
    <scope>NUCLEOTIDE SEQUENCE [LARGE SCALE GENOMIC DNA]</scope>
    <source>
        <strain evidence="1 2">F0439</strain>
    </source>
</reference>
<keyword evidence="2" id="KW-1185">Reference proteome</keyword>
<dbReference type="PANTHER" id="PTHR35145:SF1">
    <property type="entry name" value="CYTOPLASMIC PROTEIN"/>
    <property type="match status" value="1"/>
</dbReference>
<dbReference type="Pfam" id="PF04237">
    <property type="entry name" value="YjbR"/>
    <property type="match status" value="1"/>
</dbReference>
<organism evidence="1 2">
    <name type="scientific">Lentilactobacillus parafarraginis F0439</name>
    <dbReference type="NCBI Taxonomy" id="797515"/>
    <lineage>
        <taxon>Bacteria</taxon>
        <taxon>Bacillati</taxon>
        <taxon>Bacillota</taxon>
        <taxon>Bacilli</taxon>
        <taxon>Lactobacillales</taxon>
        <taxon>Lactobacillaceae</taxon>
        <taxon>Lentilactobacillus</taxon>
    </lineage>
</organism>
<evidence type="ECO:0000313" key="1">
    <source>
        <dbReference type="EMBL" id="EHL97434.1"/>
    </source>
</evidence>